<organism evidence="1 3">
    <name type="scientific">Lyophyllum shimeji</name>
    <name type="common">Hon-shimeji</name>
    <name type="synonym">Tricholoma shimeji</name>
    <dbReference type="NCBI Taxonomy" id="47721"/>
    <lineage>
        <taxon>Eukaryota</taxon>
        <taxon>Fungi</taxon>
        <taxon>Dikarya</taxon>
        <taxon>Basidiomycota</taxon>
        <taxon>Agaricomycotina</taxon>
        <taxon>Agaricomycetes</taxon>
        <taxon>Agaricomycetidae</taxon>
        <taxon>Agaricales</taxon>
        <taxon>Tricholomatineae</taxon>
        <taxon>Lyophyllaceae</taxon>
        <taxon>Lyophyllum</taxon>
    </lineage>
</organism>
<keyword evidence="3" id="KW-1185">Reference proteome</keyword>
<evidence type="ECO:0000313" key="1">
    <source>
        <dbReference type="EMBL" id="GLB45434.1"/>
    </source>
</evidence>
<dbReference type="AlphaFoldDB" id="A0A9P3Q1N0"/>
<protein>
    <submittedName>
        <fullName evidence="1">Uncharacterized protein</fullName>
    </submittedName>
</protein>
<accession>A0A9P3Q1N0</accession>
<comment type="caution">
    <text evidence="1">The sequence shown here is derived from an EMBL/GenBank/DDBJ whole genome shotgun (WGS) entry which is preliminary data.</text>
</comment>
<name>A0A9P3Q1N0_LYOSH</name>
<dbReference type="Proteomes" id="UP001063166">
    <property type="component" value="Unassembled WGS sequence"/>
</dbReference>
<reference evidence="1" key="1">
    <citation type="submission" date="2022-07" db="EMBL/GenBank/DDBJ databases">
        <title>The genome of Lyophyllum shimeji provides insight into the initial evolution of ectomycorrhizal fungal genome.</title>
        <authorList>
            <person name="Kobayashi Y."/>
            <person name="Shibata T."/>
            <person name="Hirakawa H."/>
            <person name="Shigenobu S."/>
            <person name="Nishiyama T."/>
            <person name="Yamada A."/>
            <person name="Hasebe M."/>
            <person name="Kawaguchi M."/>
        </authorList>
    </citation>
    <scope>NUCLEOTIDE SEQUENCE</scope>
    <source>
        <strain evidence="1">AT787</strain>
    </source>
</reference>
<proteinExistence type="predicted"/>
<gene>
    <name evidence="1" type="ORF">LshimejAT787_2200970</name>
    <name evidence="2" type="ORF">LshimejAT787_3500050</name>
</gene>
<dbReference type="EMBL" id="BRPK01000022">
    <property type="protein sequence ID" value="GLB45434.1"/>
    <property type="molecule type" value="Genomic_DNA"/>
</dbReference>
<evidence type="ECO:0000313" key="3">
    <source>
        <dbReference type="Proteomes" id="UP001063166"/>
    </source>
</evidence>
<evidence type="ECO:0000313" key="2">
    <source>
        <dbReference type="EMBL" id="GLB45877.1"/>
    </source>
</evidence>
<sequence length="96" mass="10501">MCGLVHAISQPKSCERGRSPPPTNAVQQLGMQAQDSHLSACSEVSYRLKRLRTPLQLQWTTRTVTSTGWFSQRGVRANWASEGEREAAQAGEGEGS</sequence>
<dbReference type="EMBL" id="BRPK01000035">
    <property type="protein sequence ID" value="GLB45877.1"/>
    <property type="molecule type" value="Genomic_DNA"/>
</dbReference>